<feature type="domain" description="ABC transmembrane type-2" evidence="9">
    <location>
        <begin position="136"/>
        <end position="364"/>
    </location>
</feature>
<sequence>MWAVFELQWVRLKRNPFLVLSFLGLTFVFVFLLAGSQADQKMTVHTFTDQLSEPQMAEWLDLLNDSDTLTFQQSDREDVVDLIEAGRISFGLHVDEEQFHYLVGHQSHYQIAVDQHVQRVFQETLRIRQVAEQTGITDIQGRVEEALEQPLMSIDVDALKGDASQADAERFHVVIGMTLYFAIYTILITISSIIIQKRDGTWNRLILSPVKKTKIYLGHLFYCFLIGFLQIVVSFALFHYLLGYDFGDQFGAIVLVLIVYVFSIVALGMFLMGLIQSPQQLDAVNPIVATGMAMLGGAFWPIDLISNQMMIALSRVMPIFHGMEGLKGAILFDQGITELLQPLSILLLMGVLFMGIGINLMERDTKI</sequence>
<dbReference type="GO" id="GO:0140359">
    <property type="term" value="F:ABC-type transporter activity"/>
    <property type="evidence" value="ECO:0007669"/>
    <property type="project" value="InterPro"/>
</dbReference>
<feature type="transmembrane region" description="Helical" evidence="8">
    <location>
        <begin position="171"/>
        <end position="195"/>
    </location>
</feature>
<dbReference type="AlphaFoldDB" id="A0A9J6RG78"/>
<feature type="transmembrane region" description="Helical" evidence="8">
    <location>
        <begin position="283"/>
        <end position="302"/>
    </location>
</feature>
<dbReference type="PANTHER" id="PTHR30294">
    <property type="entry name" value="MEMBRANE COMPONENT OF ABC TRANSPORTER YHHJ-RELATED"/>
    <property type="match status" value="1"/>
</dbReference>
<evidence type="ECO:0000313" key="11">
    <source>
        <dbReference type="Proteomes" id="UP001084197"/>
    </source>
</evidence>
<keyword evidence="11" id="KW-1185">Reference proteome</keyword>
<dbReference type="Pfam" id="PF12698">
    <property type="entry name" value="ABC2_membrane_3"/>
    <property type="match status" value="1"/>
</dbReference>
<dbReference type="RefSeq" id="WP_268781183.1">
    <property type="nucleotide sequence ID" value="NZ_JAPRAT010000035.1"/>
</dbReference>
<name>A0A9J6RG78_9BACI</name>
<dbReference type="PROSITE" id="PS51012">
    <property type="entry name" value="ABC_TM2"/>
    <property type="match status" value="1"/>
</dbReference>
<keyword evidence="7 8" id="KW-0472">Membrane</keyword>
<evidence type="ECO:0000256" key="3">
    <source>
        <dbReference type="ARBA" id="ARBA00022448"/>
    </source>
</evidence>
<proteinExistence type="inferred from homology"/>
<organism evidence="10 11">
    <name type="scientific">Natronobacillus azotifigens</name>
    <dbReference type="NCBI Taxonomy" id="472978"/>
    <lineage>
        <taxon>Bacteria</taxon>
        <taxon>Bacillati</taxon>
        <taxon>Bacillota</taxon>
        <taxon>Bacilli</taxon>
        <taxon>Bacillales</taxon>
        <taxon>Bacillaceae</taxon>
        <taxon>Natronobacillus</taxon>
    </lineage>
</organism>
<reference evidence="10" key="1">
    <citation type="submission" date="2022-11" db="EMBL/GenBank/DDBJ databases">
        <title>WGS of Natronobacillus azotifigens 24KS-1, an anaerobic diazotrophic haloalkaliphile from soda-rich habitats.</title>
        <authorList>
            <person name="Sorokin D.Y."/>
            <person name="Merkel A.Y."/>
        </authorList>
    </citation>
    <scope>NUCLEOTIDE SEQUENCE</scope>
    <source>
        <strain evidence="10">24KS-1</strain>
    </source>
</reference>
<evidence type="ECO:0000256" key="4">
    <source>
        <dbReference type="ARBA" id="ARBA00022475"/>
    </source>
</evidence>
<protein>
    <submittedName>
        <fullName evidence="10">ABC transporter permease</fullName>
    </submittedName>
</protein>
<evidence type="ECO:0000313" key="10">
    <source>
        <dbReference type="EMBL" id="MCZ0704412.1"/>
    </source>
</evidence>
<evidence type="ECO:0000256" key="7">
    <source>
        <dbReference type="ARBA" id="ARBA00023136"/>
    </source>
</evidence>
<evidence type="ECO:0000256" key="8">
    <source>
        <dbReference type="SAM" id="Phobius"/>
    </source>
</evidence>
<comment type="subcellular location">
    <subcellularLocation>
        <location evidence="1">Cell membrane</location>
        <topology evidence="1">Multi-pass membrane protein</topology>
    </subcellularLocation>
</comment>
<keyword evidence="5 8" id="KW-0812">Transmembrane</keyword>
<dbReference type="Proteomes" id="UP001084197">
    <property type="component" value="Unassembled WGS sequence"/>
</dbReference>
<evidence type="ECO:0000259" key="9">
    <source>
        <dbReference type="PROSITE" id="PS51012"/>
    </source>
</evidence>
<evidence type="ECO:0000256" key="6">
    <source>
        <dbReference type="ARBA" id="ARBA00022989"/>
    </source>
</evidence>
<evidence type="ECO:0000256" key="2">
    <source>
        <dbReference type="ARBA" id="ARBA00007783"/>
    </source>
</evidence>
<feature type="transmembrane region" description="Helical" evidence="8">
    <location>
        <begin position="216"/>
        <end position="238"/>
    </location>
</feature>
<dbReference type="InterPro" id="IPR051449">
    <property type="entry name" value="ABC-2_transporter_component"/>
</dbReference>
<comment type="caution">
    <text evidence="10">The sequence shown here is derived from an EMBL/GenBank/DDBJ whole genome shotgun (WGS) entry which is preliminary data.</text>
</comment>
<dbReference type="InterPro" id="IPR047817">
    <property type="entry name" value="ABC2_TM_bact-type"/>
</dbReference>
<accession>A0A9J6RG78</accession>
<dbReference type="GO" id="GO:0005886">
    <property type="term" value="C:plasma membrane"/>
    <property type="evidence" value="ECO:0007669"/>
    <property type="project" value="UniProtKB-SubCell"/>
</dbReference>
<feature type="transmembrane region" description="Helical" evidence="8">
    <location>
        <begin position="339"/>
        <end position="361"/>
    </location>
</feature>
<evidence type="ECO:0000256" key="1">
    <source>
        <dbReference type="ARBA" id="ARBA00004651"/>
    </source>
</evidence>
<keyword evidence="4" id="KW-1003">Cell membrane</keyword>
<gene>
    <name evidence="10" type="ORF">OWO01_14475</name>
</gene>
<dbReference type="PANTHER" id="PTHR30294:SF38">
    <property type="entry name" value="TRANSPORT PERMEASE PROTEIN"/>
    <property type="match status" value="1"/>
</dbReference>
<evidence type="ECO:0000256" key="5">
    <source>
        <dbReference type="ARBA" id="ARBA00022692"/>
    </source>
</evidence>
<dbReference type="InterPro" id="IPR013525">
    <property type="entry name" value="ABC2_TM"/>
</dbReference>
<feature type="transmembrane region" description="Helical" evidence="8">
    <location>
        <begin position="250"/>
        <end position="271"/>
    </location>
</feature>
<keyword evidence="3" id="KW-0813">Transport</keyword>
<comment type="similarity">
    <text evidence="2">Belongs to the ABC-2 integral membrane protein family.</text>
</comment>
<dbReference type="EMBL" id="JAPRAT010000035">
    <property type="protein sequence ID" value="MCZ0704412.1"/>
    <property type="molecule type" value="Genomic_DNA"/>
</dbReference>
<keyword evidence="6 8" id="KW-1133">Transmembrane helix</keyword>